<sequence length="600" mass="61692">MPAAAKNSGDREVPRFLRPVLVLLTLSLLAIGGAALLQEARRRRAAAGEGWAVGGGGGGVVLFGPAAYAAGGVQLPESVVDDIFERADKDKNGVIGDEEIQYLVERAGGSLLDDASEIEAGVASVIKNLDRNADQALSRSDLNTYWDRLGTLLTVDEAAQWVLHAAQLPQEVADAFVNNMVTGYDFPELAARQGALLEQDLDITRPAFKRNLVRSMQWKLWGMGEEPAAPAGLRATSSACGAASLEWDQTCPANSELSFPVHKHVLRRALLGAEGERDGGWVTVMAGPGGAFFDAGLQPGAAYRYALQAWNALGHSGSVEVDVVASSEDCVPGRTSWFWSPGGGGGGAGGADSAEASLGGLVVATAVSVAVAFCLRALSGGGGGGGGIQRGASGDVVGSRSGSGSFSGSSSGGSGSRRESEKMRQQPEAAITGTARSSAVAAAAVSDRDGVKGRGGASSPTSVHSNGSGWGDRERAEPRTKMLGSGSTRPASSRRTKERLRRASSDVSPPRGGATAGKPGGGGGGGGGGLGRAGVSSAAIGDSVRRERAKRMMMYGHSSSRDDKDVCKECGKEWKCPFRRAPKARVAMKFPTKTWVAPKG</sequence>
<dbReference type="OrthoDB" id="205195at2759"/>
<dbReference type="PANTHER" id="PTHR15136:SF13">
    <property type="entry name" value="SAM DOMAIN-CONTAINING PROTEIN"/>
    <property type="match status" value="1"/>
</dbReference>
<dbReference type="PANTHER" id="PTHR15136">
    <property type="entry name" value="STROMAL INTERACTION MOLECULE HOMOLOG"/>
    <property type="match status" value="1"/>
</dbReference>
<feature type="compositionally biased region" description="Basic and acidic residues" evidence="2">
    <location>
        <begin position="471"/>
        <end position="480"/>
    </location>
</feature>
<dbReference type="PROSITE" id="PS00018">
    <property type="entry name" value="EF_HAND_1"/>
    <property type="match status" value="2"/>
</dbReference>
<keyword evidence="3" id="KW-0472">Membrane</keyword>
<feature type="compositionally biased region" description="Gly residues" evidence="2">
    <location>
        <begin position="514"/>
        <end position="532"/>
    </location>
</feature>
<feature type="domain" description="EF-hand" evidence="4">
    <location>
        <begin position="75"/>
        <end position="110"/>
    </location>
</feature>
<dbReference type="InterPro" id="IPR036116">
    <property type="entry name" value="FN3_sf"/>
</dbReference>
<accession>D8LBP1</accession>
<dbReference type="GO" id="GO:0006874">
    <property type="term" value="P:intracellular calcium ion homeostasis"/>
    <property type="evidence" value="ECO:0007669"/>
    <property type="project" value="TreeGrafter"/>
</dbReference>
<evidence type="ECO:0000313" key="6">
    <source>
        <dbReference type="Proteomes" id="UP000002630"/>
    </source>
</evidence>
<feature type="compositionally biased region" description="Low complexity" evidence="2">
    <location>
        <begin position="390"/>
        <end position="409"/>
    </location>
</feature>
<dbReference type="Gene3D" id="1.10.150.50">
    <property type="entry name" value="Transcription Factor, Ets-1"/>
    <property type="match status" value="1"/>
</dbReference>
<evidence type="ECO:0000256" key="3">
    <source>
        <dbReference type="SAM" id="Phobius"/>
    </source>
</evidence>
<dbReference type="GO" id="GO:0002115">
    <property type="term" value="P:store-operated calcium entry"/>
    <property type="evidence" value="ECO:0007669"/>
    <property type="project" value="TreeGrafter"/>
</dbReference>
<keyword evidence="3" id="KW-0812">Transmembrane</keyword>
<name>D8LBP1_ECTSI</name>
<evidence type="ECO:0000313" key="5">
    <source>
        <dbReference type="EMBL" id="CBN76750.1"/>
    </source>
</evidence>
<evidence type="ECO:0000256" key="2">
    <source>
        <dbReference type="SAM" id="MobiDB-lite"/>
    </source>
</evidence>
<dbReference type="GO" id="GO:0005509">
    <property type="term" value="F:calcium ion binding"/>
    <property type="evidence" value="ECO:0007669"/>
    <property type="project" value="InterPro"/>
</dbReference>
<dbReference type="InterPro" id="IPR013761">
    <property type="entry name" value="SAM/pointed_sf"/>
</dbReference>
<dbReference type="Gene3D" id="2.60.40.10">
    <property type="entry name" value="Immunoglobulins"/>
    <property type="match status" value="1"/>
</dbReference>
<feature type="transmembrane region" description="Helical" evidence="3">
    <location>
        <begin position="16"/>
        <end position="37"/>
    </location>
</feature>
<evidence type="ECO:0000259" key="4">
    <source>
        <dbReference type="PROSITE" id="PS50222"/>
    </source>
</evidence>
<evidence type="ECO:0000256" key="1">
    <source>
        <dbReference type="ARBA" id="ARBA00022837"/>
    </source>
</evidence>
<dbReference type="Proteomes" id="UP000002630">
    <property type="component" value="Linkage Group LG01"/>
</dbReference>
<dbReference type="Gene3D" id="1.10.238.10">
    <property type="entry name" value="EF-hand"/>
    <property type="match status" value="1"/>
</dbReference>
<dbReference type="AlphaFoldDB" id="D8LBP1"/>
<organism evidence="5 6">
    <name type="scientific">Ectocarpus siliculosus</name>
    <name type="common">Brown alga</name>
    <name type="synonym">Conferva siliculosa</name>
    <dbReference type="NCBI Taxonomy" id="2880"/>
    <lineage>
        <taxon>Eukaryota</taxon>
        <taxon>Sar</taxon>
        <taxon>Stramenopiles</taxon>
        <taxon>Ochrophyta</taxon>
        <taxon>PX clade</taxon>
        <taxon>Phaeophyceae</taxon>
        <taxon>Ectocarpales</taxon>
        <taxon>Ectocarpaceae</taxon>
        <taxon>Ectocarpus</taxon>
    </lineage>
</organism>
<keyword evidence="1" id="KW-0106">Calcium</keyword>
<feature type="compositionally biased region" description="Basic and acidic residues" evidence="2">
    <location>
        <begin position="416"/>
        <end position="425"/>
    </location>
</feature>
<gene>
    <name evidence="5" type="primary">Putative</name>
    <name evidence="5" type="ORF">Esi_0000_0564</name>
</gene>
<dbReference type="GO" id="GO:0005783">
    <property type="term" value="C:endoplasmic reticulum"/>
    <property type="evidence" value="ECO:0007669"/>
    <property type="project" value="TreeGrafter"/>
</dbReference>
<keyword evidence="6" id="KW-1185">Reference proteome</keyword>
<dbReference type="PROSITE" id="PS50222">
    <property type="entry name" value="EF_HAND_2"/>
    <property type="match status" value="1"/>
</dbReference>
<feature type="compositionally biased region" description="Basic residues" evidence="2">
    <location>
        <begin position="492"/>
        <end position="502"/>
    </location>
</feature>
<dbReference type="InterPro" id="IPR011992">
    <property type="entry name" value="EF-hand-dom_pair"/>
</dbReference>
<proteinExistence type="predicted"/>
<dbReference type="EMBL" id="FN649726">
    <property type="protein sequence ID" value="CBN76750.1"/>
    <property type="molecule type" value="Genomic_DNA"/>
</dbReference>
<dbReference type="SUPFAM" id="SSF47473">
    <property type="entry name" value="EF-hand"/>
    <property type="match status" value="1"/>
</dbReference>
<dbReference type="InterPro" id="IPR013783">
    <property type="entry name" value="Ig-like_fold"/>
</dbReference>
<keyword evidence="3" id="KW-1133">Transmembrane helix</keyword>
<dbReference type="EMBL" id="FN647682">
    <property type="protein sequence ID" value="CBN76750.1"/>
    <property type="molecule type" value="Genomic_DNA"/>
</dbReference>
<dbReference type="GO" id="GO:0005886">
    <property type="term" value="C:plasma membrane"/>
    <property type="evidence" value="ECO:0007669"/>
    <property type="project" value="TreeGrafter"/>
</dbReference>
<feature type="compositionally biased region" description="Polar residues" evidence="2">
    <location>
        <begin position="458"/>
        <end position="467"/>
    </location>
</feature>
<dbReference type="GO" id="GO:0005246">
    <property type="term" value="F:calcium channel regulator activity"/>
    <property type="evidence" value="ECO:0007669"/>
    <property type="project" value="InterPro"/>
</dbReference>
<protein>
    <submittedName>
        <fullName evidence="5">N/a</fullName>
    </submittedName>
</protein>
<dbReference type="eggNOG" id="ENOG502RZA2">
    <property type="taxonomic scope" value="Eukaryota"/>
</dbReference>
<reference evidence="5 6" key="1">
    <citation type="journal article" date="2010" name="Nature">
        <title>The Ectocarpus genome and the independent evolution of multicellularity in brown algae.</title>
        <authorList>
            <person name="Cock J.M."/>
            <person name="Sterck L."/>
            <person name="Rouze P."/>
            <person name="Scornet D."/>
            <person name="Allen A.E."/>
            <person name="Amoutzias G."/>
            <person name="Anthouard V."/>
            <person name="Artiguenave F."/>
            <person name="Aury J.M."/>
            <person name="Badger J.H."/>
            <person name="Beszteri B."/>
            <person name="Billiau K."/>
            <person name="Bonnet E."/>
            <person name="Bothwell J.H."/>
            <person name="Bowler C."/>
            <person name="Boyen C."/>
            <person name="Brownlee C."/>
            <person name="Carrano C.J."/>
            <person name="Charrier B."/>
            <person name="Cho G.Y."/>
            <person name="Coelho S.M."/>
            <person name="Collen J."/>
            <person name="Corre E."/>
            <person name="Da Silva C."/>
            <person name="Delage L."/>
            <person name="Delaroque N."/>
            <person name="Dittami S.M."/>
            <person name="Doulbeau S."/>
            <person name="Elias M."/>
            <person name="Farnham G."/>
            <person name="Gachon C.M."/>
            <person name="Gschloessl B."/>
            <person name="Heesch S."/>
            <person name="Jabbari K."/>
            <person name="Jubin C."/>
            <person name="Kawai H."/>
            <person name="Kimura K."/>
            <person name="Kloareg B."/>
            <person name="Kupper F.C."/>
            <person name="Lang D."/>
            <person name="Le Bail A."/>
            <person name="Leblanc C."/>
            <person name="Lerouge P."/>
            <person name="Lohr M."/>
            <person name="Lopez P.J."/>
            <person name="Martens C."/>
            <person name="Maumus F."/>
            <person name="Michel G."/>
            <person name="Miranda-Saavedra D."/>
            <person name="Morales J."/>
            <person name="Moreau H."/>
            <person name="Motomura T."/>
            <person name="Nagasato C."/>
            <person name="Napoli C.A."/>
            <person name="Nelson D.R."/>
            <person name="Nyvall-Collen P."/>
            <person name="Peters A.F."/>
            <person name="Pommier C."/>
            <person name="Potin P."/>
            <person name="Poulain J."/>
            <person name="Quesneville H."/>
            <person name="Read B."/>
            <person name="Rensing S.A."/>
            <person name="Ritter A."/>
            <person name="Rousvoal S."/>
            <person name="Samanta M."/>
            <person name="Samson G."/>
            <person name="Schroeder D.C."/>
            <person name="Segurens B."/>
            <person name="Strittmatter M."/>
            <person name="Tonon T."/>
            <person name="Tregear J.W."/>
            <person name="Valentin K."/>
            <person name="von Dassow P."/>
            <person name="Yamagishi T."/>
            <person name="Van de Peer Y."/>
            <person name="Wincker P."/>
        </authorList>
    </citation>
    <scope>NUCLEOTIDE SEQUENCE [LARGE SCALE GENOMIC DNA]</scope>
    <source>
        <strain evidence="6">Ec32 / CCAP1310/4</strain>
    </source>
</reference>
<dbReference type="InterPro" id="IPR037608">
    <property type="entry name" value="STIM1/2"/>
</dbReference>
<dbReference type="SUPFAM" id="SSF49265">
    <property type="entry name" value="Fibronectin type III"/>
    <property type="match status" value="1"/>
</dbReference>
<dbReference type="InterPro" id="IPR002048">
    <property type="entry name" value="EF_hand_dom"/>
</dbReference>
<dbReference type="InterPro" id="IPR018247">
    <property type="entry name" value="EF_Hand_1_Ca_BS"/>
</dbReference>
<dbReference type="InParanoid" id="D8LBP1"/>
<feature type="region of interest" description="Disordered" evidence="2">
    <location>
        <begin position="383"/>
        <end position="543"/>
    </location>
</feature>
<feature type="compositionally biased region" description="Low complexity" evidence="2">
    <location>
        <begin position="435"/>
        <end position="445"/>
    </location>
</feature>